<name>A0A2S3YTJ0_9HYPH</name>
<organism evidence="1 2">
    <name type="scientific">Sinorhizobium americanum</name>
    <dbReference type="NCBI Taxonomy" id="194963"/>
    <lineage>
        <taxon>Bacteria</taxon>
        <taxon>Pseudomonadati</taxon>
        <taxon>Pseudomonadota</taxon>
        <taxon>Alphaproteobacteria</taxon>
        <taxon>Hyphomicrobiales</taxon>
        <taxon>Rhizobiaceae</taxon>
        <taxon>Sinorhizobium/Ensifer group</taxon>
        <taxon>Sinorhizobium</taxon>
    </lineage>
</organism>
<proteinExistence type="predicted"/>
<reference evidence="1 2" key="1">
    <citation type="journal article" date="2014" name="Syst. Appl. Microbiol.">
        <title>Microsymbionts of Phaseolus vulgaris in acid and alkaline soils of Mexico.</title>
        <authorList>
            <person name="Verastegui-Valdes M.M."/>
            <person name="Zhang Y.J."/>
            <person name="Rivera-Orduna F.N."/>
            <person name="Cheng H.P."/>
            <person name="Sui X.H."/>
            <person name="Wang E.T."/>
        </authorList>
    </citation>
    <scope>NUCLEOTIDE SEQUENCE [LARGE SCALE GENOMIC DNA]</scope>
    <source>
        <strain evidence="1 2">FG01</strain>
    </source>
</reference>
<accession>A0A2S3YTJ0</accession>
<dbReference type="Proteomes" id="UP000237511">
    <property type="component" value="Unassembled WGS sequence"/>
</dbReference>
<dbReference type="RefSeq" id="WP_097527440.1">
    <property type="nucleotide sequence ID" value="NZ_LODU01000007.1"/>
</dbReference>
<evidence type="ECO:0008006" key="3">
    <source>
        <dbReference type="Google" id="ProtNLM"/>
    </source>
</evidence>
<dbReference type="AlphaFoldDB" id="A0A2S3YTJ0"/>
<dbReference type="EMBL" id="LODU01000007">
    <property type="protein sequence ID" value="POH34947.1"/>
    <property type="molecule type" value="Genomic_DNA"/>
</dbReference>
<protein>
    <recommendedName>
        <fullName evidence="3">DUF3307 domain-containing protein</fullName>
    </recommendedName>
</protein>
<comment type="caution">
    <text evidence="1">The sequence shown here is derived from an EMBL/GenBank/DDBJ whole genome shotgun (WGS) entry which is preliminary data.</text>
</comment>
<gene>
    <name evidence="1" type="ORF">ATY31_05195</name>
</gene>
<dbReference type="InterPro" id="IPR021737">
    <property type="entry name" value="Phage_phiKZ_Orf197"/>
</dbReference>
<sequence>MEMALITAMMIACLQLKHFVADYVLQPDWVLRGKGDLRMIGGYVHAGTHALGTVPALLLVGADLGRVVVLVLAEFIVHYLIDYAKAFLSLRSSADASTRAYWAMHGADQLMHQLTYAGLILATLVY</sequence>
<dbReference type="Pfam" id="PF11750">
    <property type="entry name" value="DUF3307"/>
    <property type="match status" value="1"/>
</dbReference>
<evidence type="ECO:0000313" key="2">
    <source>
        <dbReference type="Proteomes" id="UP000237511"/>
    </source>
</evidence>
<evidence type="ECO:0000313" key="1">
    <source>
        <dbReference type="EMBL" id="POH34947.1"/>
    </source>
</evidence>